<evidence type="ECO:0000256" key="5">
    <source>
        <dbReference type="ARBA" id="ARBA00023284"/>
    </source>
</evidence>
<feature type="compositionally biased region" description="Polar residues" evidence="6">
    <location>
        <begin position="41"/>
        <end position="57"/>
    </location>
</feature>
<dbReference type="EMBL" id="PGGW01000064">
    <property type="protein sequence ID" value="PJE95572.1"/>
    <property type="molecule type" value="Genomic_DNA"/>
</dbReference>
<dbReference type="GO" id="GO:0016491">
    <property type="term" value="F:oxidoreductase activity"/>
    <property type="evidence" value="ECO:0007669"/>
    <property type="project" value="InterPro"/>
</dbReference>
<dbReference type="PANTHER" id="PTHR42852:SF6">
    <property type="entry name" value="THIOL:DISULFIDE INTERCHANGE PROTEIN DSBE"/>
    <property type="match status" value="1"/>
</dbReference>
<reference evidence="8 9" key="1">
    <citation type="submission" date="2017-11" db="EMBL/GenBank/DDBJ databases">
        <title>Streptomyces carmine sp. nov., a novel actinomycete isolated from Sophora alopecuroides in Xinjiang, China.</title>
        <authorList>
            <person name="Wang Y."/>
            <person name="Luo X."/>
            <person name="Wan C."/>
            <person name="Zhang L."/>
        </authorList>
    </citation>
    <scope>NUCLEOTIDE SEQUENCE [LARGE SCALE GENOMIC DNA]</scope>
    <source>
        <strain evidence="8 9">TRM SA0054</strain>
    </source>
</reference>
<gene>
    <name evidence="8" type="ORF">CUT44_22670</name>
</gene>
<organism evidence="8 9">
    <name type="scientific">Streptomyces carminius</name>
    <dbReference type="NCBI Taxonomy" id="2665496"/>
    <lineage>
        <taxon>Bacteria</taxon>
        <taxon>Bacillati</taxon>
        <taxon>Actinomycetota</taxon>
        <taxon>Actinomycetes</taxon>
        <taxon>Kitasatosporales</taxon>
        <taxon>Streptomycetaceae</taxon>
        <taxon>Streptomyces</taxon>
    </lineage>
</organism>
<evidence type="ECO:0000256" key="2">
    <source>
        <dbReference type="ARBA" id="ARBA00022748"/>
    </source>
</evidence>
<dbReference type="AlphaFoldDB" id="A0A2M8LUD9"/>
<dbReference type="InterPro" id="IPR050553">
    <property type="entry name" value="Thioredoxin_ResA/DsbE_sf"/>
</dbReference>
<keyword evidence="5" id="KW-0676">Redox-active center</keyword>
<dbReference type="Pfam" id="PF00578">
    <property type="entry name" value="AhpC-TSA"/>
    <property type="match status" value="1"/>
</dbReference>
<dbReference type="Gene3D" id="3.40.30.10">
    <property type="entry name" value="Glutaredoxin"/>
    <property type="match status" value="1"/>
</dbReference>
<evidence type="ECO:0000259" key="7">
    <source>
        <dbReference type="PROSITE" id="PS51352"/>
    </source>
</evidence>
<dbReference type="InterPro" id="IPR000866">
    <property type="entry name" value="AhpC/TSA"/>
</dbReference>
<dbReference type="CDD" id="cd02966">
    <property type="entry name" value="TlpA_like_family"/>
    <property type="match status" value="1"/>
</dbReference>
<keyword evidence="4" id="KW-1015">Disulfide bond</keyword>
<dbReference type="InterPro" id="IPR013766">
    <property type="entry name" value="Thioredoxin_domain"/>
</dbReference>
<dbReference type="InterPro" id="IPR017937">
    <property type="entry name" value="Thioredoxin_CS"/>
</dbReference>
<comment type="subcellular location">
    <subcellularLocation>
        <location evidence="1">Cell envelope</location>
    </subcellularLocation>
</comment>
<feature type="region of interest" description="Disordered" evidence="6">
    <location>
        <begin position="37"/>
        <end position="77"/>
    </location>
</feature>
<feature type="domain" description="Thioredoxin" evidence="7">
    <location>
        <begin position="62"/>
        <end position="205"/>
    </location>
</feature>
<sequence length="207" mass="22162">MSQSRAFRRRPPRPGRRLPAVLAGAVAGVLALSGCGGGETTGASSGNAQFVQGTGQITRVPEKDREPAPDISGETVDGGRLSLSDHRGEVVVLNVWGSWCAPCRAEAPNLAKVAEDTADEGVRFVGINTRDLDRANAEAFDRTYGIEYPSLYDPSGRLILRFEDNLPPQAIPSTLVIDREGRIAVRALKALSEKDLRAALEPVMAEK</sequence>
<dbReference type="PROSITE" id="PS51257">
    <property type="entry name" value="PROKAR_LIPOPROTEIN"/>
    <property type="match status" value="1"/>
</dbReference>
<dbReference type="GO" id="GO:0016209">
    <property type="term" value="F:antioxidant activity"/>
    <property type="evidence" value="ECO:0007669"/>
    <property type="project" value="InterPro"/>
</dbReference>
<dbReference type="SUPFAM" id="SSF52833">
    <property type="entry name" value="Thioredoxin-like"/>
    <property type="match status" value="1"/>
</dbReference>
<dbReference type="PROSITE" id="PS51352">
    <property type="entry name" value="THIOREDOXIN_2"/>
    <property type="match status" value="1"/>
</dbReference>
<comment type="caution">
    <text evidence="8">The sequence shown here is derived from an EMBL/GenBank/DDBJ whole genome shotgun (WGS) entry which is preliminary data.</text>
</comment>
<proteinExistence type="predicted"/>
<keyword evidence="9" id="KW-1185">Reference proteome</keyword>
<name>A0A2M8LUD9_9ACTN</name>
<evidence type="ECO:0000313" key="8">
    <source>
        <dbReference type="EMBL" id="PJE95572.1"/>
    </source>
</evidence>
<keyword evidence="3" id="KW-0735">Signal-anchor</keyword>
<dbReference type="PANTHER" id="PTHR42852">
    <property type="entry name" value="THIOL:DISULFIDE INTERCHANGE PROTEIN DSBE"/>
    <property type="match status" value="1"/>
</dbReference>
<dbReference type="InterPro" id="IPR036249">
    <property type="entry name" value="Thioredoxin-like_sf"/>
</dbReference>
<evidence type="ECO:0000256" key="4">
    <source>
        <dbReference type="ARBA" id="ARBA00023157"/>
    </source>
</evidence>
<accession>A0A2M8LUD9</accession>
<keyword evidence="2" id="KW-0201">Cytochrome c-type biogenesis</keyword>
<dbReference type="GO" id="GO:0017004">
    <property type="term" value="P:cytochrome complex assembly"/>
    <property type="evidence" value="ECO:0007669"/>
    <property type="project" value="UniProtKB-KW"/>
</dbReference>
<evidence type="ECO:0000313" key="9">
    <source>
        <dbReference type="Proteomes" id="UP000230407"/>
    </source>
</evidence>
<protein>
    <submittedName>
        <fullName evidence="8">Redoxin domain-containing protein</fullName>
    </submittedName>
</protein>
<dbReference type="Proteomes" id="UP000230407">
    <property type="component" value="Unassembled WGS sequence"/>
</dbReference>
<evidence type="ECO:0000256" key="3">
    <source>
        <dbReference type="ARBA" id="ARBA00022968"/>
    </source>
</evidence>
<dbReference type="RefSeq" id="WP_100203780.1">
    <property type="nucleotide sequence ID" value="NZ_PGGW01000064.1"/>
</dbReference>
<keyword evidence="3" id="KW-0812">Transmembrane</keyword>
<dbReference type="GO" id="GO:0030313">
    <property type="term" value="C:cell envelope"/>
    <property type="evidence" value="ECO:0007669"/>
    <property type="project" value="UniProtKB-SubCell"/>
</dbReference>
<evidence type="ECO:0000256" key="1">
    <source>
        <dbReference type="ARBA" id="ARBA00004196"/>
    </source>
</evidence>
<evidence type="ECO:0000256" key="6">
    <source>
        <dbReference type="SAM" id="MobiDB-lite"/>
    </source>
</evidence>
<dbReference type="PROSITE" id="PS00194">
    <property type="entry name" value="THIOREDOXIN_1"/>
    <property type="match status" value="1"/>
</dbReference>